<dbReference type="AlphaFoldDB" id="A0A9P1G1V1"/>
<evidence type="ECO:0000313" key="11">
    <source>
        <dbReference type="EMBL" id="CAL4781714.1"/>
    </source>
</evidence>
<feature type="transmembrane region" description="Helical" evidence="8">
    <location>
        <begin position="206"/>
        <end position="226"/>
    </location>
</feature>
<dbReference type="GO" id="GO:0016020">
    <property type="term" value="C:membrane"/>
    <property type="evidence" value="ECO:0007669"/>
    <property type="project" value="UniProtKB-SubCell"/>
</dbReference>
<gene>
    <name evidence="10" type="ORF">C1SCF055_LOCUS21050</name>
</gene>
<evidence type="ECO:0000256" key="3">
    <source>
        <dbReference type="ARBA" id="ARBA00022448"/>
    </source>
</evidence>
<evidence type="ECO:0000256" key="1">
    <source>
        <dbReference type="ARBA" id="ARBA00004141"/>
    </source>
</evidence>
<dbReference type="PANTHER" id="PTHR22950:SF458">
    <property type="entry name" value="SODIUM-COUPLED NEUTRAL AMINO ACID TRANSPORTER 11-RELATED"/>
    <property type="match status" value="1"/>
</dbReference>
<dbReference type="EMBL" id="CAMXCT030001946">
    <property type="protein sequence ID" value="CAL4781714.1"/>
    <property type="molecule type" value="Genomic_DNA"/>
</dbReference>
<keyword evidence="6 8" id="KW-1133">Transmembrane helix</keyword>
<comment type="caution">
    <text evidence="10">The sequence shown here is derived from an EMBL/GenBank/DDBJ whole genome shotgun (WGS) entry which is preliminary data.</text>
</comment>
<evidence type="ECO:0000256" key="6">
    <source>
        <dbReference type="ARBA" id="ARBA00022989"/>
    </source>
</evidence>
<keyword evidence="7 8" id="KW-0472">Membrane</keyword>
<comment type="subcellular location">
    <subcellularLocation>
        <location evidence="1">Membrane</location>
        <topology evidence="1">Multi-pass membrane protein</topology>
    </subcellularLocation>
</comment>
<keyword evidence="3" id="KW-0813">Transport</keyword>
<dbReference type="Proteomes" id="UP001152797">
    <property type="component" value="Unassembled WGS sequence"/>
</dbReference>
<protein>
    <recommendedName>
        <fullName evidence="9">Amino acid transporter transmembrane domain-containing protein</fullName>
    </recommendedName>
</protein>
<keyword evidence="5" id="KW-0029">Amino-acid transport</keyword>
<reference evidence="11 12" key="2">
    <citation type="submission" date="2024-05" db="EMBL/GenBank/DDBJ databases">
        <authorList>
            <person name="Chen Y."/>
            <person name="Shah S."/>
            <person name="Dougan E. K."/>
            <person name="Thang M."/>
            <person name="Chan C."/>
        </authorList>
    </citation>
    <scope>NUCLEOTIDE SEQUENCE [LARGE SCALE GENOMIC DNA]</scope>
</reference>
<feature type="domain" description="Amino acid transporter transmembrane" evidence="9">
    <location>
        <begin position="36"/>
        <end position="228"/>
    </location>
</feature>
<evidence type="ECO:0000256" key="8">
    <source>
        <dbReference type="SAM" id="Phobius"/>
    </source>
</evidence>
<feature type="transmembrane region" description="Helical" evidence="8">
    <location>
        <begin position="175"/>
        <end position="194"/>
    </location>
</feature>
<reference evidence="10" key="1">
    <citation type="submission" date="2022-10" db="EMBL/GenBank/DDBJ databases">
        <authorList>
            <person name="Chen Y."/>
            <person name="Dougan E. K."/>
            <person name="Chan C."/>
            <person name="Rhodes N."/>
            <person name="Thang M."/>
        </authorList>
    </citation>
    <scope>NUCLEOTIDE SEQUENCE</scope>
</reference>
<proteinExistence type="inferred from homology"/>
<feature type="transmembrane region" description="Helical" evidence="8">
    <location>
        <begin position="65"/>
        <end position="85"/>
    </location>
</feature>
<evidence type="ECO:0000256" key="2">
    <source>
        <dbReference type="ARBA" id="ARBA00008066"/>
    </source>
</evidence>
<keyword evidence="4 8" id="KW-0812">Transmembrane</keyword>
<evidence type="ECO:0000259" key="9">
    <source>
        <dbReference type="Pfam" id="PF01490"/>
    </source>
</evidence>
<dbReference type="EMBL" id="CAMXCT020001946">
    <property type="protein sequence ID" value="CAL1147777.1"/>
    <property type="molecule type" value="Genomic_DNA"/>
</dbReference>
<evidence type="ECO:0000313" key="12">
    <source>
        <dbReference type="Proteomes" id="UP001152797"/>
    </source>
</evidence>
<dbReference type="GO" id="GO:0015179">
    <property type="term" value="F:L-amino acid transmembrane transporter activity"/>
    <property type="evidence" value="ECO:0007669"/>
    <property type="project" value="TreeGrafter"/>
</dbReference>
<comment type="similarity">
    <text evidence="2">Belongs to the amino acid/polyamine transporter 2 family.</text>
</comment>
<sequence length="250" mass="26801">MDFGHPPKEGLEDALNPGFALPLTDADDACPAHVRSTSLPNATLNLVLAVLGAGQLTLPYAMGQLGLALGITCLLIFTLFSMHSLKTLTLYELHFAPSNCLETYAELVIRVLGTPGRAICNALLVMSRGVPGYAWGGAVAFLVILKGESEFLWCNYYDCHHHPEQWHVTILGSDVAGSGQVILLLLALFVLWPLSSLQDLCFMKRFSWLGCAAALIITGATCWTSGVAPGSMGRLLEVGLAGGRWPIPPR</sequence>
<evidence type="ECO:0000313" key="10">
    <source>
        <dbReference type="EMBL" id="CAI3994402.1"/>
    </source>
</evidence>
<organism evidence="10">
    <name type="scientific">Cladocopium goreaui</name>
    <dbReference type="NCBI Taxonomy" id="2562237"/>
    <lineage>
        <taxon>Eukaryota</taxon>
        <taxon>Sar</taxon>
        <taxon>Alveolata</taxon>
        <taxon>Dinophyceae</taxon>
        <taxon>Suessiales</taxon>
        <taxon>Symbiodiniaceae</taxon>
        <taxon>Cladocopium</taxon>
    </lineage>
</organism>
<keyword evidence="12" id="KW-1185">Reference proteome</keyword>
<evidence type="ECO:0000256" key="7">
    <source>
        <dbReference type="ARBA" id="ARBA00023136"/>
    </source>
</evidence>
<evidence type="ECO:0000256" key="4">
    <source>
        <dbReference type="ARBA" id="ARBA00022692"/>
    </source>
</evidence>
<evidence type="ECO:0000256" key="5">
    <source>
        <dbReference type="ARBA" id="ARBA00022970"/>
    </source>
</evidence>
<dbReference type="OrthoDB" id="28208at2759"/>
<name>A0A9P1G1V1_9DINO</name>
<accession>A0A9P1G1V1</accession>
<dbReference type="EMBL" id="CAMXCT010001946">
    <property type="protein sequence ID" value="CAI3994402.1"/>
    <property type="molecule type" value="Genomic_DNA"/>
</dbReference>
<dbReference type="Pfam" id="PF01490">
    <property type="entry name" value="Aa_trans"/>
    <property type="match status" value="1"/>
</dbReference>
<dbReference type="PANTHER" id="PTHR22950">
    <property type="entry name" value="AMINO ACID TRANSPORTER"/>
    <property type="match status" value="1"/>
</dbReference>
<dbReference type="InterPro" id="IPR013057">
    <property type="entry name" value="AA_transpt_TM"/>
</dbReference>